<feature type="compositionally biased region" description="Basic and acidic residues" evidence="1">
    <location>
        <begin position="53"/>
        <end position="63"/>
    </location>
</feature>
<dbReference type="AlphaFoldDB" id="A0A4E9EJX1"/>
<reference evidence="2" key="1">
    <citation type="submission" date="2019-04" db="EMBL/GenBank/DDBJ databases">
        <authorList>
            <person name="Melise S."/>
            <person name="Noan J."/>
            <person name="Okalmin O."/>
        </authorList>
    </citation>
    <scope>NUCLEOTIDE SEQUENCE</scope>
    <source>
        <strain evidence="2">FN9</strain>
    </source>
</reference>
<evidence type="ECO:0000256" key="1">
    <source>
        <dbReference type="SAM" id="MobiDB-lite"/>
    </source>
</evidence>
<gene>
    <name evidence="2" type="ORF">FUG_LOCUS509510</name>
</gene>
<protein>
    <submittedName>
        <fullName evidence="2">Uncharacterized protein</fullName>
    </submittedName>
</protein>
<evidence type="ECO:0000313" key="2">
    <source>
        <dbReference type="EMBL" id="VIO62934.1"/>
    </source>
</evidence>
<name>A0A4E9EJX1_GIBZA</name>
<accession>A0A4E9EJX1</accession>
<organism evidence="2">
    <name type="scientific">Gibberella zeae</name>
    <name type="common">Wheat head blight fungus</name>
    <name type="synonym">Fusarium graminearum</name>
    <dbReference type="NCBI Taxonomy" id="5518"/>
    <lineage>
        <taxon>Eukaryota</taxon>
        <taxon>Fungi</taxon>
        <taxon>Dikarya</taxon>
        <taxon>Ascomycota</taxon>
        <taxon>Pezizomycotina</taxon>
        <taxon>Sordariomycetes</taxon>
        <taxon>Hypocreomycetidae</taxon>
        <taxon>Hypocreales</taxon>
        <taxon>Nectriaceae</taxon>
        <taxon>Fusarium</taxon>
    </lineage>
</organism>
<proteinExistence type="predicted"/>
<sequence length="83" mass="9420">MFHSSFKSVPTLFGRAHNHFQFQSPAIGDGKFSHAFAIKVEKDEEARVCRRSRLEEAKKKDDEPIPDEVVDRQSVLGSNSTLM</sequence>
<dbReference type="EMBL" id="CAAKMV010000168">
    <property type="protein sequence ID" value="VIO62934.1"/>
    <property type="molecule type" value="Genomic_DNA"/>
</dbReference>
<feature type="region of interest" description="Disordered" evidence="1">
    <location>
        <begin position="53"/>
        <end position="83"/>
    </location>
</feature>